<dbReference type="Gene3D" id="3.30.465.10">
    <property type="match status" value="1"/>
</dbReference>
<organism evidence="7 8">
    <name type="scientific">Pseudonocardia kongjuensis</name>
    <dbReference type="NCBI Taxonomy" id="102227"/>
    <lineage>
        <taxon>Bacteria</taxon>
        <taxon>Bacillati</taxon>
        <taxon>Actinomycetota</taxon>
        <taxon>Actinomycetes</taxon>
        <taxon>Pseudonocardiales</taxon>
        <taxon>Pseudonocardiaceae</taxon>
        <taxon>Pseudonocardia</taxon>
    </lineage>
</organism>
<proteinExistence type="inferred from homology"/>
<dbReference type="InterPro" id="IPR006093">
    <property type="entry name" value="Oxy_OxRdtase_FAD_BS"/>
</dbReference>
<dbReference type="SUPFAM" id="SSF56176">
    <property type="entry name" value="FAD-binding/transporter-associated domain-like"/>
    <property type="match status" value="1"/>
</dbReference>
<dbReference type="InterPro" id="IPR016169">
    <property type="entry name" value="FAD-bd_PCMH_sub2"/>
</dbReference>
<keyword evidence="8" id="KW-1185">Reference proteome</keyword>
<evidence type="ECO:0000256" key="5">
    <source>
        <dbReference type="ARBA" id="ARBA00023002"/>
    </source>
</evidence>
<dbReference type="Proteomes" id="UP001501414">
    <property type="component" value="Unassembled WGS sequence"/>
</dbReference>
<keyword evidence="5" id="KW-0560">Oxidoreductase</keyword>
<evidence type="ECO:0000256" key="4">
    <source>
        <dbReference type="ARBA" id="ARBA00022827"/>
    </source>
</evidence>
<keyword evidence="4" id="KW-0274">FAD</keyword>
<evidence type="ECO:0000256" key="2">
    <source>
        <dbReference type="ARBA" id="ARBA00005466"/>
    </source>
</evidence>
<dbReference type="InterPro" id="IPR050416">
    <property type="entry name" value="FAD-linked_Oxidoreductase"/>
</dbReference>
<dbReference type="PROSITE" id="PS51387">
    <property type="entry name" value="FAD_PCMH"/>
    <property type="match status" value="1"/>
</dbReference>
<dbReference type="PANTHER" id="PTHR42973:SF39">
    <property type="entry name" value="FAD-BINDING PCMH-TYPE DOMAIN-CONTAINING PROTEIN"/>
    <property type="match status" value="1"/>
</dbReference>
<dbReference type="Pfam" id="PF01565">
    <property type="entry name" value="FAD_binding_4"/>
    <property type="match status" value="1"/>
</dbReference>
<evidence type="ECO:0000256" key="1">
    <source>
        <dbReference type="ARBA" id="ARBA00001974"/>
    </source>
</evidence>
<dbReference type="InterPro" id="IPR006094">
    <property type="entry name" value="Oxid_FAD_bind_N"/>
</dbReference>
<dbReference type="PANTHER" id="PTHR42973">
    <property type="entry name" value="BINDING OXIDOREDUCTASE, PUTATIVE (AFU_ORTHOLOGUE AFUA_1G17690)-RELATED"/>
    <property type="match status" value="1"/>
</dbReference>
<name>A0ABN1XIF7_9PSEU</name>
<dbReference type="PROSITE" id="PS00862">
    <property type="entry name" value="OX2_COVAL_FAD"/>
    <property type="match status" value="1"/>
</dbReference>
<evidence type="ECO:0000256" key="3">
    <source>
        <dbReference type="ARBA" id="ARBA00022630"/>
    </source>
</evidence>
<sequence length="426" mass="43304">MRTTQTLVDEFAAAIAGPVRPAGDAIPSFQTGLVHRPAVVVEPLDSSDVAALLPVAHRRNLPLTVHATGHGLRAPADGGVLVATRRMAAVRIDPAQRLARIGAGARWAEVLAAAARHGLRPAAGSAPSVGVAGYLFGGGLGLTARTDGWTADHVRSIELVDAAGAVRTVDAGDPERFARLRGTGPADGEIVTEVTLGLLPAGPLTGGGLVRVLGPADEPATDPGALHAWLDWTRDLPTDVTSGLSLVPYPDLPFLPADLRGRRVLRVAVVVCGDGARADAVLAPLRAAVAADEDTIGPLQPSGIGRVHAEPESPHAYLGDDLLLSDVEGAGLDRVAARTGPMVVTGIRHLGGAAGRAAVVPDSVPGRDASYLVGALAPFGSGSGPEVVGAGPARSEVDGVLAGFARHATGRHPSFRFGPTAPGARW</sequence>
<dbReference type="EMBL" id="BAAAJK010000001">
    <property type="protein sequence ID" value="GAA1378758.1"/>
    <property type="molecule type" value="Genomic_DNA"/>
</dbReference>
<keyword evidence="3" id="KW-0285">Flavoprotein</keyword>
<feature type="domain" description="FAD-binding PCMH-type" evidence="6">
    <location>
        <begin position="33"/>
        <end position="201"/>
    </location>
</feature>
<reference evidence="7 8" key="1">
    <citation type="journal article" date="2019" name="Int. J. Syst. Evol. Microbiol.">
        <title>The Global Catalogue of Microorganisms (GCM) 10K type strain sequencing project: providing services to taxonomists for standard genome sequencing and annotation.</title>
        <authorList>
            <consortium name="The Broad Institute Genomics Platform"/>
            <consortium name="The Broad Institute Genome Sequencing Center for Infectious Disease"/>
            <person name="Wu L."/>
            <person name="Ma J."/>
        </authorList>
    </citation>
    <scope>NUCLEOTIDE SEQUENCE [LARGE SCALE GENOMIC DNA]</scope>
    <source>
        <strain evidence="7 8">JCM 11896</strain>
    </source>
</reference>
<comment type="cofactor">
    <cofactor evidence="1">
        <name>FAD</name>
        <dbReference type="ChEBI" id="CHEBI:57692"/>
    </cofactor>
</comment>
<dbReference type="RefSeq" id="WP_344017422.1">
    <property type="nucleotide sequence ID" value="NZ_BAAAJK010000001.1"/>
</dbReference>
<comment type="caution">
    <text evidence="7">The sequence shown here is derived from an EMBL/GenBank/DDBJ whole genome shotgun (WGS) entry which is preliminary data.</text>
</comment>
<gene>
    <name evidence="7" type="ORF">GCM10009613_00380</name>
</gene>
<accession>A0ABN1XIF7</accession>
<dbReference type="Gene3D" id="3.40.462.20">
    <property type="match status" value="1"/>
</dbReference>
<evidence type="ECO:0000313" key="8">
    <source>
        <dbReference type="Proteomes" id="UP001501414"/>
    </source>
</evidence>
<evidence type="ECO:0000313" key="7">
    <source>
        <dbReference type="EMBL" id="GAA1378758.1"/>
    </source>
</evidence>
<dbReference type="InterPro" id="IPR016166">
    <property type="entry name" value="FAD-bd_PCMH"/>
</dbReference>
<comment type="similarity">
    <text evidence="2">Belongs to the oxygen-dependent FAD-linked oxidoreductase family.</text>
</comment>
<evidence type="ECO:0000259" key="6">
    <source>
        <dbReference type="PROSITE" id="PS51387"/>
    </source>
</evidence>
<dbReference type="InterPro" id="IPR036318">
    <property type="entry name" value="FAD-bd_PCMH-like_sf"/>
</dbReference>
<protein>
    <submittedName>
        <fullName evidence="7">FAD-binding oxidoreductase</fullName>
    </submittedName>
</protein>